<dbReference type="AlphaFoldDB" id="A0A0F7KTA9"/>
<keyword evidence="3" id="KW-1185">Reference proteome</keyword>
<protein>
    <submittedName>
        <fullName evidence="2">Uncharacterized protein</fullName>
    </submittedName>
</protein>
<dbReference type="EMBL" id="CP011452">
    <property type="protein sequence ID" value="AKH42462.1"/>
    <property type="molecule type" value="Genomic_DNA"/>
</dbReference>
<organism evidence="2 3">
    <name type="scientific">Croceibacterium atlanticum</name>
    <dbReference type="NCBI Taxonomy" id="1267766"/>
    <lineage>
        <taxon>Bacteria</taxon>
        <taxon>Pseudomonadati</taxon>
        <taxon>Pseudomonadota</taxon>
        <taxon>Alphaproteobacteria</taxon>
        <taxon>Sphingomonadales</taxon>
        <taxon>Erythrobacteraceae</taxon>
        <taxon>Croceibacterium</taxon>
    </lineage>
</organism>
<evidence type="ECO:0000256" key="1">
    <source>
        <dbReference type="SAM" id="Phobius"/>
    </source>
</evidence>
<sequence length="50" mass="5475">MVNIGTMDLIAGIAIAIAVPAVFSFARYLEKRVPHGEARFDKDGKLIDDE</sequence>
<gene>
    <name evidence="2" type="ORF">WYH_01421</name>
</gene>
<accession>A0A0F7KTA9</accession>
<keyword evidence="1" id="KW-0812">Transmembrane</keyword>
<dbReference type="Proteomes" id="UP000034392">
    <property type="component" value="Chromosome"/>
</dbReference>
<name>A0A0F7KTA9_9SPHN</name>
<dbReference type="PATRIC" id="fig|1267766.3.peg.1432"/>
<keyword evidence="1" id="KW-1133">Transmembrane helix</keyword>
<proteinExistence type="predicted"/>
<keyword evidence="1" id="KW-0472">Membrane</keyword>
<dbReference type="KEGG" id="aay:WYH_01421"/>
<reference evidence="2" key="1">
    <citation type="submission" date="2015-05" db="EMBL/GenBank/DDBJ databases">
        <title>The complete genome of Altererythrobacter atlanticus strain 26DY36.</title>
        <authorList>
            <person name="Wu Y.-H."/>
            <person name="Cheng H."/>
            <person name="Wu X.-W."/>
        </authorList>
    </citation>
    <scope>NUCLEOTIDE SEQUENCE [LARGE SCALE GENOMIC DNA]</scope>
    <source>
        <strain evidence="2">26DY36</strain>
    </source>
</reference>
<evidence type="ECO:0000313" key="2">
    <source>
        <dbReference type="EMBL" id="AKH42462.1"/>
    </source>
</evidence>
<evidence type="ECO:0000313" key="3">
    <source>
        <dbReference type="Proteomes" id="UP000034392"/>
    </source>
</evidence>
<dbReference type="STRING" id="1267766.WYH_01421"/>
<feature type="transmembrane region" description="Helical" evidence="1">
    <location>
        <begin position="6"/>
        <end position="29"/>
    </location>
</feature>